<protein>
    <submittedName>
        <fullName evidence="1">Uncharacterized protein</fullName>
    </submittedName>
</protein>
<evidence type="ECO:0000313" key="1">
    <source>
        <dbReference type="EMBL" id="RPA78617.1"/>
    </source>
</evidence>
<keyword evidence="2" id="KW-1185">Reference proteome</keyword>
<dbReference type="SUPFAM" id="SSF48452">
    <property type="entry name" value="TPR-like"/>
    <property type="match status" value="1"/>
</dbReference>
<dbReference type="Gene3D" id="1.25.40.10">
    <property type="entry name" value="Tetratricopeptide repeat domain"/>
    <property type="match status" value="1"/>
</dbReference>
<accession>A0A3N4HZJ8</accession>
<gene>
    <name evidence="1" type="ORF">BJ508DRAFT_154657</name>
</gene>
<reference evidence="1 2" key="1">
    <citation type="journal article" date="2018" name="Nat. Ecol. Evol.">
        <title>Pezizomycetes genomes reveal the molecular basis of ectomycorrhizal truffle lifestyle.</title>
        <authorList>
            <person name="Murat C."/>
            <person name="Payen T."/>
            <person name="Noel B."/>
            <person name="Kuo A."/>
            <person name="Morin E."/>
            <person name="Chen J."/>
            <person name="Kohler A."/>
            <person name="Krizsan K."/>
            <person name="Balestrini R."/>
            <person name="Da Silva C."/>
            <person name="Montanini B."/>
            <person name="Hainaut M."/>
            <person name="Levati E."/>
            <person name="Barry K.W."/>
            <person name="Belfiori B."/>
            <person name="Cichocki N."/>
            <person name="Clum A."/>
            <person name="Dockter R.B."/>
            <person name="Fauchery L."/>
            <person name="Guy J."/>
            <person name="Iotti M."/>
            <person name="Le Tacon F."/>
            <person name="Lindquist E.A."/>
            <person name="Lipzen A."/>
            <person name="Malagnac F."/>
            <person name="Mello A."/>
            <person name="Molinier V."/>
            <person name="Miyauchi S."/>
            <person name="Poulain J."/>
            <person name="Riccioni C."/>
            <person name="Rubini A."/>
            <person name="Sitrit Y."/>
            <person name="Splivallo R."/>
            <person name="Traeger S."/>
            <person name="Wang M."/>
            <person name="Zifcakova L."/>
            <person name="Wipf D."/>
            <person name="Zambonelli A."/>
            <person name="Paolocci F."/>
            <person name="Nowrousian M."/>
            <person name="Ottonello S."/>
            <person name="Baldrian P."/>
            <person name="Spatafora J.W."/>
            <person name="Henrissat B."/>
            <person name="Nagy L.G."/>
            <person name="Aury J.M."/>
            <person name="Wincker P."/>
            <person name="Grigoriev I.V."/>
            <person name="Bonfante P."/>
            <person name="Martin F.M."/>
        </authorList>
    </citation>
    <scope>NUCLEOTIDE SEQUENCE [LARGE SCALE GENOMIC DNA]</scope>
    <source>
        <strain evidence="1 2">RN42</strain>
    </source>
</reference>
<name>A0A3N4HZJ8_ASCIM</name>
<organism evidence="1 2">
    <name type="scientific">Ascobolus immersus RN42</name>
    <dbReference type="NCBI Taxonomy" id="1160509"/>
    <lineage>
        <taxon>Eukaryota</taxon>
        <taxon>Fungi</taxon>
        <taxon>Dikarya</taxon>
        <taxon>Ascomycota</taxon>
        <taxon>Pezizomycotina</taxon>
        <taxon>Pezizomycetes</taxon>
        <taxon>Pezizales</taxon>
        <taxon>Ascobolaceae</taxon>
        <taxon>Ascobolus</taxon>
    </lineage>
</organism>
<dbReference type="InterPro" id="IPR011990">
    <property type="entry name" value="TPR-like_helical_dom_sf"/>
</dbReference>
<evidence type="ECO:0000313" key="2">
    <source>
        <dbReference type="Proteomes" id="UP000275078"/>
    </source>
</evidence>
<dbReference type="OrthoDB" id="2423701at2759"/>
<dbReference type="STRING" id="1160509.A0A3N4HZJ8"/>
<dbReference type="EMBL" id="ML119709">
    <property type="protein sequence ID" value="RPA78617.1"/>
    <property type="molecule type" value="Genomic_DNA"/>
</dbReference>
<dbReference type="Proteomes" id="UP000275078">
    <property type="component" value="Unassembled WGS sequence"/>
</dbReference>
<sequence length="896" mass="102953">MEAIEKFVDAISMDDTDPAPVRSLSSANYELGDYDKCIETIADALKLETDSTKTLMLRLREAKCHFYKGQFSEAEDVLLEHCNTSDPEAQHLLKAIEDYIRYPSDQLVWEEILRIPRIRPNLAPHLTTFFTRGHDDPVAAFSDKDLATLASKGVNELDIFYGGIGDGRHFYQQLNHIYAYGKKEVASVAGSKATKTKFRFVLQDHKPEVLARLLVILCLFYQTSDAMRRGDDKEQRFLEMVIVYIYACDIMPPYCEAHMLTVIRDLLQSANTGNNFGIHWLSVDEDSKAKICKVLRFWLEDHSRLPAANFTVESAQNWYMKPLGGDGFEEVKKLGPEAVDEAVQFLATRMLFPLQELIQEREPKLASLIAKKSDNWQSKVALYGRKHWRMNVTLLQDSEYLNFISSVFGSTMTYTSDHIGEYVKDIWQNAMDQLPYKLLRTRPKADWVLPREETAFSLVQLIMPWFAPCARIFRNEWFDSKVQLRVDDATHHLDSLRFSRDKTTFDAIYLSNIPDYIGGHLATILYALPNLKRGTNIGGIASFVQTNIQMNTMALNNGYSDTTAEYLCLPDLQAANRYAGLDLVLTDHVRKVRNEIRYSGVPMWVLLTEPHRWTLQKPTKLPDKPDAIRWIYLMFFKIALPVPRLTPQEWPRNPMARFEQPLTISTFLRLLIYLVEELGYPAHWVSNVLDSMLQTGRISTTAKPPSTAPLDLAEVSLTPSSIVAIYDIRPFLSELRALSAQYRPVFPFPLVTELPSHAYLRKYSVRLRCHPTSIGIEGNLLTLVLFHPNKKRNLHQKNWLWKQIVHEDTKDIVDPELAIVSCFNWTFNTESAVSDNLLNPRGPKYAGVAEWVMEEGEVEKMKKWGWAVGMIRTDNWTIFTNTVMMKDDVEEIGMEF</sequence>
<dbReference type="AlphaFoldDB" id="A0A3N4HZJ8"/>
<proteinExistence type="predicted"/>